<proteinExistence type="predicted"/>
<dbReference type="Pfam" id="PF18863">
    <property type="entry name" value="AbiJ_NTD4"/>
    <property type="match status" value="1"/>
</dbReference>
<sequence length="306" mass="34460">MKFSHRNGFDPNRQLGPIVEDAPPWLRDEFHISILSKLTYVDLDSRQKNKEMLPLGIKSLNERLCIETQRQMDDSDWDTWTCADGLAYTLKHCEWYQFYDCVEVVGEQLKSVEPFYKGAPGTIDVAAFSFAAYRKKVNDVFTKHNVGWRLNSKSQLESALPKDLADRMDSVEAGLDKFEAAREHFGKAKRYALGTHRDCENSIKESVSAFESVGKVLHDRTATLGDVLSRMKKEGSVPPMLVSVMEKFYAYANAEPGVRHGGVQKPKSGDMDAELALHLSGAFIRYIIEVQSQEISENGGSVEKAL</sequence>
<feature type="domain" description="HEPN AbiJ-N-terminal" evidence="1">
    <location>
        <begin position="1"/>
        <end position="153"/>
    </location>
</feature>
<protein>
    <recommendedName>
        <fullName evidence="1">HEPN AbiJ-N-terminal domain-containing protein</fullName>
    </recommendedName>
</protein>
<dbReference type="EMBL" id="LJRI01000227">
    <property type="protein sequence ID" value="KPZ09240.1"/>
    <property type="molecule type" value="Genomic_DNA"/>
</dbReference>
<evidence type="ECO:0000313" key="2">
    <source>
        <dbReference type="EMBL" id="KPZ09240.1"/>
    </source>
</evidence>
<evidence type="ECO:0000259" key="1">
    <source>
        <dbReference type="Pfam" id="PF18863"/>
    </source>
</evidence>
<evidence type="ECO:0000313" key="3">
    <source>
        <dbReference type="Proteomes" id="UP000050384"/>
    </source>
</evidence>
<reference evidence="2 3" key="1">
    <citation type="submission" date="2015-09" db="EMBL/GenBank/DDBJ databases">
        <title>Genome announcement of multiple Pseudomonas syringae strains.</title>
        <authorList>
            <person name="Thakur S."/>
            <person name="Wang P.W."/>
            <person name="Gong Y."/>
            <person name="Weir B.S."/>
            <person name="Guttman D.S."/>
        </authorList>
    </citation>
    <scope>NUCLEOTIDE SEQUENCE [LARGE SCALE GENOMIC DNA]</scope>
    <source>
        <strain evidence="2 3">ICMP16929</strain>
    </source>
</reference>
<dbReference type="Proteomes" id="UP000050384">
    <property type="component" value="Unassembled WGS sequence"/>
</dbReference>
<comment type="caution">
    <text evidence="2">The sequence shown here is derived from an EMBL/GenBank/DDBJ whole genome shotgun (WGS) entry which is preliminary data.</text>
</comment>
<organism evidence="2 3">
    <name type="scientific">Pseudomonas syringae pv. spinaceae</name>
    <dbReference type="NCBI Taxonomy" id="264459"/>
    <lineage>
        <taxon>Bacteria</taxon>
        <taxon>Pseudomonadati</taxon>
        <taxon>Pseudomonadota</taxon>
        <taxon>Gammaproteobacteria</taxon>
        <taxon>Pseudomonadales</taxon>
        <taxon>Pseudomonadaceae</taxon>
        <taxon>Pseudomonas</taxon>
        <taxon>Pseudomonas syringae</taxon>
    </lineage>
</organism>
<dbReference type="AlphaFoldDB" id="A0A0Q0ECW5"/>
<dbReference type="RefSeq" id="WP_057426404.1">
    <property type="nucleotide sequence ID" value="NZ_LJRI01000227.1"/>
</dbReference>
<name>A0A0Q0ECW5_PSESX</name>
<dbReference type="PATRIC" id="fig|264459.3.peg.5008"/>
<gene>
    <name evidence="2" type="ORF">ALO94_03124</name>
</gene>
<accession>A0A0Q0ECW5</accession>
<dbReference type="InterPro" id="IPR049503">
    <property type="entry name" value="AbiJ_NTD4"/>
</dbReference>